<dbReference type="GO" id="GO:0045493">
    <property type="term" value="P:xylan catabolic process"/>
    <property type="evidence" value="ECO:0007669"/>
    <property type="project" value="UniProtKB-KW"/>
</dbReference>
<proteinExistence type="predicted"/>
<dbReference type="OrthoDB" id="10286708at2759"/>
<evidence type="ECO:0000256" key="6">
    <source>
        <dbReference type="ARBA" id="ARBA00023277"/>
    </source>
</evidence>
<keyword evidence="7" id="KW-0624">Polysaccharide degradation</keyword>
<dbReference type="InterPro" id="IPR043595">
    <property type="entry name" value="FaeB/C/D"/>
</dbReference>
<protein>
    <submittedName>
        <fullName evidence="10">Uncharacterized protein</fullName>
    </submittedName>
</protein>
<dbReference type="Proteomes" id="UP000541610">
    <property type="component" value="Unassembled WGS sequence"/>
</dbReference>
<dbReference type="Gene3D" id="3.40.50.1820">
    <property type="entry name" value="alpha/beta hydrolase"/>
    <property type="match status" value="1"/>
</dbReference>
<feature type="signal peptide" evidence="8">
    <location>
        <begin position="1"/>
        <end position="18"/>
    </location>
</feature>
<keyword evidence="5" id="KW-0378">Hydrolase</keyword>
<dbReference type="GO" id="GO:0030600">
    <property type="term" value="F:feruloyl esterase activity"/>
    <property type="evidence" value="ECO:0007669"/>
    <property type="project" value="InterPro"/>
</dbReference>
<dbReference type="EMBL" id="JABANM010019654">
    <property type="protein sequence ID" value="KAF4724119.1"/>
    <property type="molecule type" value="Genomic_DNA"/>
</dbReference>
<dbReference type="GO" id="GO:0005576">
    <property type="term" value="C:extracellular region"/>
    <property type="evidence" value="ECO:0007669"/>
    <property type="project" value="UniProtKB-SubCell"/>
</dbReference>
<evidence type="ECO:0000313" key="11">
    <source>
        <dbReference type="Proteomes" id="UP000541610"/>
    </source>
</evidence>
<evidence type="ECO:0000256" key="2">
    <source>
        <dbReference type="ARBA" id="ARBA00022525"/>
    </source>
</evidence>
<evidence type="ECO:0000313" key="12">
    <source>
        <dbReference type="Proteomes" id="UP000574390"/>
    </source>
</evidence>
<keyword evidence="2" id="KW-0964">Secreted</keyword>
<dbReference type="Proteomes" id="UP000574390">
    <property type="component" value="Unassembled WGS sequence"/>
</dbReference>
<name>A0A7J6RTR2_PEROL</name>
<evidence type="ECO:0000256" key="1">
    <source>
        <dbReference type="ARBA" id="ARBA00004613"/>
    </source>
</evidence>
<evidence type="ECO:0000256" key="7">
    <source>
        <dbReference type="ARBA" id="ARBA00023326"/>
    </source>
</evidence>
<dbReference type="PANTHER" id="PTHR38050">
    <property type="match status" value="1"/>
</dbReference>
<comment type="subcellular location">
    <subcellularLocation>
        <location evidence="1">Secreted</location>
    </subcellularLocation>
</comment>
<evidence type="ECO:0000256" key="5">
    <source>
        <dbReference type="ARBA" id="ARBA00022801"/>
    </source>
</evidence>
<keyword evidence="6" id="KW-0119">Carbohydrate metabolism</keyword>
<dbReference type="SUPFAM" id="SSF53474">
    <property type="entry name" value="alpha/beta-Hydrolases"/>
    <property type="match status" value="1"/>
</dbReference>
<dbReference type="PANTHER" id="PTHR38050:SF2">
    <property type="entry name" value="FERULOYL ESTERASE C-RELATED"/>
    <property type="match status" value="1"/>
</dbReference>
<organism evidence="10 12">
    <name type="scientific">Perkinsus olseni</name>
    <name type="common">Perkinsus atlanticus</name>
    <dbReference type="NCBI Taxonomy" id="32597"/>
    <lineage>
        <taxon>Eukaryota</taxon>
        <taxon>Sar</taxon>
        <taxon>Alveolata</taxon>
        <taxon>Perkinsozoa</taxon>
        <taxon>Perkinsea</taxon>
        <taxon>Perkinsida</taxon>
        <taxon>Perkinsidae</taxon>
        <taxon>Perkinsus</taxon>
    </lineage>
</organism>
<dbReference type="EMBL" id="JABANP010000182">
    <property type="protein sequence ID" value="KAF4687549.1"/>
    <property type="molecule type" value="Genomic_DNA"/>
</dbReference>
<keyword evidence="4 8" id="KW-0732">Signal</keyword>
<gene>
    <name evidence="9" type="ORF">FOZ60_003820</name>
    <name evidence="10" type="ORF">FOZ62_016297</name>
</gene>
<evidence type="ECO:0000256" key="8">
    <source>
        <dbReference type="SAM" id="SignalP"/>
    </source>
</evidence>
<keyword evidence="3" id="KW-0858">Xylan degradation</keyword>
<accession>A0A7J6RTR2</accession>
<evidence type="ECO:0000256" key="4">
    <source>
        <dbReference type="ARBA" id="ARBA00022729"/>
    </source>
</evidence>
<feature type="chain" id="PRO_5036205725" evidence="8">
    <location>
        <begin position="19"/>
        <end position="473"/>
    </location>
</feature>
<dbReference type="InterPro" id="IPR029058">
    <property type="entry name" value="AB_hydrolase_fold"/>
</dbReference>
<sequence>MATFQQLILLLCSAPALIMVDGGLAPESAGNDNNNLQPIPEECLGGFRSSAFRGEICMPPFLNHMIVQAATSTIRDELRRLEQDVSDKTYFLVELYHVTFSEEGATYENQLRVGPQDYLIHTVIEEPRQDQSAELPQFVVRTVEVVSWTPRRHLTSHESPIFRRTLQAKTTVAPESEKFSFTTQIDGVLWGKTTLTRSYYRHMPPEGVEIKGILIQYHGWGGSCEEWEKYSKTSTFTDEHGLILITACGSNYGWHSRALYSVNGWNAGTCCIQRQDIDDVEYTKIILERENKKNLPVYGYGYSNGGMMVESLLCHKVIQGAVAVNAVLALNPGLQGSFKTCDNLYNNASLGPKPSVPRVASVHCIDDEVVPYKGSVLSKDDTIWGTATLFPRTNRDIRRWARRFGCAEKDTTLAPFNGTSLKEWNCPGEQRAVSIKRSNCGKDKGWLEYAHSVVRTDEFDPAKWAVDFFLHLD</sequence>
<reference evidence="11 12" key="1">
    <citation type="submission" date="2020-04" db="EMBL/GenBank/DDBJ databases">
        <title>Perkinsus olseni comparative genomics.</title>
        <authorList>
            <person name="Bogema D.R."/>
        </authorList>
    </citation>
    <scope>NUCLEOTIDE SEQUENCE [LARGE SCALE GENOMIC DNA]</scope>
    <source>
        <strain evidence="9">00978-12</strain>
        <strain evidence="10">ATCC PRA-205</strain>
    </source>
</reference>
<evidence type="ECO:0000256" key="3">
    <source>
        <dbReference type="ARBA" id="ARBA00022651"/>
    </source>
</evidence>
<evidence type="ECO:0000313" key="9">
    <source>
        <dbReference type="EMBL" id="KAF4687549.1"/>
    </source>
</evidence>
<evidence type="ECO:0000313" key="10">
    <source>
        <dbReference type="EMBL" id="KAF4724119.1"/>
    </source>
</evidence>
<dbReference type="AlphaFoldDB" id="A0A7J6RTR2"/>
<comment type="caution">
    <text evidence="10">The sequence shown here is derived from an EMBL/GenBank/DDBJ whole genome shotgun (WGS) entry which is preliminary data.</text>
</comment>